<feature type="signal peptide" evidence="5">
    <location>
        <begin position="1"/>
        <end position="25"/>
    </location>
</feature>
<feature type="transmembrane region" description="Helical" evidence="4">
    <location>
        <begin position="644"/>
        <end position="665"/>
    </location>
</feature>
<dbReference type="AlphaFoldDB" id="A0A8S9Y092"/>
<evidence type="ECO:0000256" key="4">
    <source>
        <dbReference type="SAM" id="Phobius"/>
    </source>
</evidence>
<dbReference type="InterPro" id="IPR003591">
    <property type="entry name" value="Leu-rich_rpt_typical-subtyp"/>
</dbReference>
<dbReference type="Pfam" id="PF13855">
    <property type="entry name" value="LRR_8"/>
    <property type="match status" value="2"/>
</dbReference>
<feature type="chain" id="PRO_5035812196" description="Fibronectin type-III domain-containing protein" evidence="5">
    <location>
        <begin position="26"/>
        <end position="895"/>
    </location>
</feature>
<evidence type="ECO:0008006" key="8">
    <source>
        <dbReference type="Google" id="ProtNLM"/>
    </source>
</evidence>
<evidence type="ECO:0000256" key="2">
    <source>
        <dbReference type="ARBA" id="ARBA00022737"/>
    </source>
</evidence>
<proteinExistence type="predicted"/>
<keyword evidence="7" id="KW-1185">Reference proteome</keyword>
<dbReference type="PROSITE" id="PS51450">
    <property type="entry name" value="LRR"/>
    <property type="match status" value="2"/>
</dbReference>
<organism evidence="6 7">
    <name type="scientific">Apolygus lucorum</name>
    <name type="common">Small green plant bug</name>
    <name type="synonym">Lygocoris lucorum</name>
    <dbReference type="NCBI Taxonomy" id="248454"/>
    <lineage>
        <taxon>Eukaryota</taxon>
        <taxon>Metazoa</taxon>
        <taxon>Ecdysozoa</taxon>
        <taxon>Arthropoda</taxon>
        <taxon>Hexapoda</taxon>
        <taxon>Insecta</taxon>
        <taxon>Pterygota</taxon>
        <taxon>Neoptera</taxon>
        <taxon>Paraneoptera</taxon>
        <taxon>Hemiptera</taxon>
        <taxon>Heteroptera</taxon>
        <taxon>Panheteroptera</taxon>
        <taxon>Cimicomorpha</taxon>
        <taxon>Miridae</taxon>
        <taxon>Mirini</taxon>
        <taxon>Apolygus</taxon>
    </lineage>
</organism>
<gene>
    <name evidence="6" type="ORF">GE061_009455</name>
</gene>
<dbReference type="InterPro" id="IPR001611">
    <property type="entry name" value="Leu-rich_rpt"/>
</dbReference>
<keyword evidence="4" id="KW-1133">Transmembrane helix</keyword>
<feature type="region of interest" description="Disordered" evidence="3">
    <location>
        <begin position="459"/>
        <end position="509"/>
    </location>
</feature>
<dbReference type="Gene3D" id="3.80.10.10">
    <property type="entry name" value="Ribonuclease Inhibitor"/>
    <property type="match status" value="2"/>
</dbReference>
<evidence type="ECO:0000313" key="7">
    <source>
        <dbReference type="Proteomes" id="UP000466442"/>
    </source>
</evidence>
<dbReference type="InterPro" id="IPR032675">
    <property type="entry name" value="LRR_dom_sf"/>
</dbReference>
<evidence type="ECO:0000313" key="6">
    <source>
        <dbReference type="EMBL" id="KAF6214712.1"/>
    </source>
</evidence>
<name>A0A8S9Y092_APOLU</name>
<dbReference type="SUPFAM" id="SSF52058">
    <property type="entry name" value="L domain-like"/>
    <property type="match status" value="1"/>
</dbReference>
<evidence type="ECO:0000256" key="5">
    <source>
        <dbReference type="SAM" id="SignalP"/>
    </source>
</evidence>
<evidence type="ECO:0000256" key="1">
    <source>
        <dbReference type="ARBA" id="ARBA00022614"/>
    </source>
</evidence>
<dbReference type="PANTHER" id="PTHR24366">
    <property type="entry name" value="IG(IMMUNOGLOBULIN) AND LRR(LEUCINE RICH REPEAT) DOMAINS"/>
    <property type="match status" value="1"/>
</dbReference>
<feature type="region of interest" description="Disordered" evidence="3">
    <location>
        <begin position="802"/>
        <end position="865"/>
    </location>
</feature>
<keyword evidence="5" id="KW-0732">Signal</keyword>
<dbReference type="PANTHER" id="PTHR24366:SF168">
    <property type="entry name" value="GH22922P-RELATED"/>
    <property type="match status" value="1"/>
</dbReference>
<accession>A0A8S9Y092</accession>
<dbReference type="SMART" id="SM00369">
    <property type="entry name" value="LRR_TYP"/>
    <property type="match status" value="8"/>
</dbReference>
<dbReference type="OrthoDB" id="6359842at2759"/>
<dbReference type="Proteomes" id="UP000466442">
    <property type="component" value="Unassembled WGS sequence"/>
</dbReference>
<keyword evidence="4" id="KW-0812">Transmembrane</keyword>
<keyword evidence="4" id="KW-0472">Membrane</keyword>
<reference evidence="6" key="1">
    <citation type="journal article" date="2021" name="Mol. Ecol. Resour.">
        <title>Apolygus lucorum genome provides insights into omnivorousness and mesophyll feeding.</title>
        <authorList>
            <person name="Liu Y."/>
            <person name="Liu H."/>
            <person name="Wang H."/>
            <person name="Huang T."/>
            <person name="Liu B."/>
            <person name="Yang B."/>
            <person name="Yin L."/>
            <person name="Li B."/>
            <person name="Zhang Y."/>
            <person name="Zhang S."/>
            <person name="Jiang F."/>
            <person name="Zhang X."/>
            <person name="Ren Y."/>
            <person name="Wang B."/>
            <person name="Wang S."/>
            <person name="Lu Y."/>
            <person name="Wu K."/>
            <person name="Fan W."/>
            <person name="Wang G."/>
        </authorList>
    </citation>
    <scope>NUCLEOTIDE SEQUENCE</scope>
    <source>
        <strain evidence="6">12Hb</strain>
    </source>
</reference>
<dbReference type="EMBL" id="WIXP02000002">
    <property type="protein sequence ID" value="KAF6214712.1"/>
    <property type="molecule type" value="Genomic_DNA"/>
</dbReference>
<keyword evidence="1" id="KW-0433">Leucine-rich repeat</keyword>
<sequence>MGSEPQVKMAIWLVVWLGAMVLGSGQEVSGQCPWDLQVAELQSSCICAYNLLHQLSVQCDMVDFQTLLRALDKFGRGKSIDLLYVNNSSVKALAAGGFKNLKLTNLQLSSCRIKTIANGAFDGLQGTLKNLYLQDNELEEVPADALRGLKNLTTLDLSKNKFNRISDHSFSTLGALTTLKLSDNNLTIGRQAFAGLEGSLKNLNLKATRQKKVPEAVRGLRTLAFLDLAQNALRELPGTNGLFDGLHSLTALNLERNVIQMVGEEAFRGISDTLSSLSLLNNLLTEFPTSALRPLSELRVLDIGFNLLTELPLDAFLGNPSLTLLALDGNPLSTVPGPAIAHLNSTLRGLSLGGRFLHCDCRLRWISQWIRRGDLQVTSRERNPQFCGSPPRFLDVNFYNIEPEELVCTNSKPGVATPVIDDPLDNVEDIDSQPSGVSHSAEVPPEIGVGVGYVEPATSSIGTTPPTSTTITTTPSSTTVTTLPTSKASSTSVTSTTASTAKKTPSTTVRRGNVVMSRSTPWPQQHSRPPLVLGHQHPRSAQEVLVRSAHRQDNSVIIQWDSETANILGFRVVYRLFGDKSFKQGPPLEASEREFKIKNVPAQECIVVCVVSLEEINIQPDNVPYAQCREVRTVNSPTNNMDKITIAASAAICGTVVIAVIIFVATSRRRSRKLHTLDGGHSGKMGLPVGGLPVACCPASSPGPLSSLATLNAFTSHKDWDQVSVYSNRSLSRPRPGYHVDRQGSMNRGACMTDEIRYPGNGLAMTHKPKARSVADGQSQHSFSNHSARYLGSVPFTNTLVTTRPELRQSRQSLAMSERMSRVGASYPAQAQQPTQQRRRSRNQRDHMRPSSRYSTAGSTHTLNYCGDTSDNWTDHDMEIYMARNPTARNGLVPL</sequence>
<keyword evidence="2" id="KW-0677">Repeat</keyword>
<feature type="compositionally biased region" description="Polar residues" evidence="3">
    <location>
        <begin position="852"/>
        <end position="865"/>
    </location>
</feature>
<evidence type="ECO:0000256" key="3">
    <source>
        <dbReference type="SAM" id="MobiDB-lite"/>
    </source>
</evidence>
<protein>
    <recommendedName>
        <fullName evidence="8">Fibronectin type-III domain-containing protein</fullName>
    </recommendedName>
</protein>
<comment type="caution">
    <text evidence="6">The sequence shown here is derived from an EMBL/GenBank/DDBJ whole genome shotgun (WGS) entry which is preliminary data.</text>
</comment>